<proteinExistence type="predicted"/>
<evidence type="ECO:0000313" key="2">
    <source>
        <dbReference type="EMBL" id="QJR28301.1"/>
    </source>
</evidence>
<organism evidence="2 3">
    <name type="scientific">Limnobacter profundi</name>
    <dbReference type="NCBI Taxonomy" id="2732163"/>
    <lineage>
        <taxon>Bacteria</taxon>
        <taxon>Pseudomonadati</taxon>
        <taxon>Pseudomonadota</taxon>
        <taxon>Betaproteobacteria</taxon>
        <taxon>Burkholderiales</taxon>
        <taxon>Burkholderiaceae</taxon>
        <taxon>Limnobacter</taxon>
    </lineage>
</organism>
<dbReference type="EMBL" id="CP053084">
    <property type="protein sequence ID" value="QJR28301.1"/>
    <property type="molecule type" value="Genomic_DNA"/>
</dbReference>
<dbReference type="Proteomes" id="UP000501130">
    <property type="component" value="Chromosome"/>
</dbReference>
<accession>A0ABX6N1P2</accession>
<keyword evidence="1" id="KW-0732">Signal</keyword>
<sequence>MNARNLIATSVLALSATVPAIAFANSPTNHGDATDHVAQYSQRDQATRQEVQRNYQQAVQAGTFNPVAGDETVIATESKSTVSRAEVLSKINGVDLTEGDAS</sequence>
<protein>
    <submittedName>
        <fullName evidence="2">DUF4148 domain-containing protein</fullName>
    </submittedName>
</protein>
<reference evidence="2 3" key="1">
    <citation type="submission" date="2020-05" db="EMBL/GenBank/DDBJ databases">
        <title>Compete genome of Limnobacter sp. SAORIC-580.</title>
        <authorList>
            <person name="Song J."/>
            <person name="Cho J.-C."/>
        </authorList>
    </citation>
    <scope>NUCLEOTIDE SEQUENCE [LARGE SCALE GENOMIC DNA]</scope>
    <source>
        <strain evidence="2 3">SAORIC-580</strain>
    </source>
</reference>
<feature type="chain" id="PRO_5045972947" evidence="1">
    <location>
        <begin position="25"/>
        <end position="102"/>
    </location>
</feature>
<gene>
    <name evidence="2" type="ORF">HKT17_00575</name>
</gene>
<evidence type="ECO:0000313" key="3">
    <source>
        <dbReference type="Proteomes" id="UP000501130"/>
    </source>
</evidence>
<dbReference type="RefSeq" id="WP_171097021.1">
    <property type="nucleotide sequence ID" value="NZ_CP053084.1"/>
</dbReference>
<name>A0ABX6N1P2_9BURK</name>
<evidence type="ECO:0000256" key="1">
    <source>
        <dbReference type="SAM" id="SignalP"/>
    </source>
</evidence>
<keyword evidence="3" id="KW-1185">Reference proteome</keyword>
<feature type="signal peptide" evidence="1">
    <location>
        <begin position="1"/>
        <end position="24"/>
    </location>
</feature>